<keyword evidence="8" id="KW-1185">Reference proteome</keyword>
<protein>
    <submittedName>
        <fullName evidence="7">Cytochrome P450 71D8-like</fullName>
    </submittedName>
</protein>
<dbReference type="AlphaFoldDB" id="A0A5N5FZM1"/>
<keyword evidence="6" id="KW-1133">Transmembrane helix</keyword>
<keyword evidence="4" id="KW-0560">Oxidoreductase</keyword>
<dbReference type="EMBL" id="SMOL01000553">
    <property type="protein sequence ID" value="KAB2608546.1"/>
    <property type="molecule type" value="Genomic_DNA"/>
</dbReference>
<dbReference type="SUPFAM" id="SSF48264">
    <property type="entry name" value="Cytochrome P450"/>
    <property type="match status" value="1"/>
</dbReference>
<keyword evidence="6" id="KW-0812">Transmembrane</keyword>
<keyword evidence="3" id="KW-0479">Metal-binding</keyword>
<dbReference type="GO" id="GO:0016705">
    <property type="term" value="F:oxidoreductase activity, acting on paired donors, with incorporation or reduction of molecular oxygen"/>
    <property type="evidence" value="ECO:0007669"/>
    <property type="project" value="InterPro"/>
</dbReference>
<evidence type="ECO:0000313" key="8">
    <source>
        <dbReference type="Proteomes" id="UP000327157"/>
    </source>
</evidence>
<evidence type="ECO:0000256" key="2">
    <source>
        <dbReference type="ARBA" id="ARBA00022617"/>
    </source>
</evidence>
<sequence>MFEIQISFLAVIFTCLVAPVILVIYWMMHTTSTTVRLPPGPWKLPLVGNLHQMAASSLSHRCMADLANKYGPIMHLKLGQLSAIVISSLEFVQEVLKTHDVAFSQRPTFLAAEIVSYNCSSLIFSPFNDFWRHMQKICVLELLSAKRVDSFASIRLEEASNLVQSISLSGHPFNLSEMIFSMVNIIIARAALGKKWKIQLGLEQNLLCRIFFPLLKFPRYVINLKPAIEKVHQKMDKILDEIISNHKVKRNEESAVGDDHQEDIVDVLQRLQESGELQFDLTTTQIKVVTLVINQHHFIHTSTSILILKKDEF</sequence>
<dbReference type="PRINTS" id="PR00463">
    <property type="entry name" value="EP450I"/>
</dbReference>
<dbReference type="GO" id="GO:0005506">
    <property type="term" value="F:iron ion binding"/>
    <property type="evidence" value="ECO:0007669"/>
    <property type="project" value="InterPro"/>
</dbReference>
<dbReference type="GO" id="GO:0004497">
    <property type="term" value="F:monooxygenase activity"/>
    <property type="evidence" value="ECO:0007669"/>
    <property type="project" value="InterPro"/>
</dbReference>
<evidence type="ECO:0000256" key="4">
    <source>
        <dbReference type="ARBA" id="ARBA00023002"/>
    </source>
</evidence>
<dbReference type="InterPro" id="IPR002401">
    <property type="entry name" value="Cyt_P450_E_grp-I"/>
</dbReference>
<reference evidence="7 8" key="3">
    <citation type="submission" date="2019-11" db="EMBL/GenBank/DDBJ databases">
        <title>A de novo genome assembly of a pear dwarfing rootstock.</title>
        <authorList>
            <person name="Wang F."/>
            <person name="Wang J."/>
            <person name="Li S."/>
            <person name="Zhang Y."/>
            <person name="Fang M."/>
            <person name="Ma L."/>
            <person name="Zhao Y."/>
            <person name="Jiang S."/>
        </authorList>
    </citation>
    <scope>NUCLEOTIDE SEQUENCE [LARGE SCALE GENOMIC DNA]</scope>
    <source>
        <strain evidence="7">S2</strain>
        <tissue evidence="7">Leaf</tissue>
    </source>
</reference>
<dbReference type="InterPro" id="IPR036396">
    <property type="entry name" value="Cyt_P450_sf"/>
</dbReference>
<dbReference type="InterPro" id="IPR001128">
    <property type="entry name" value="Cyt_P450"/>
</dbReference>
<reference evidence="8" key="2">
    <citation type="submission" date="2019-10" db="EMBL/GenBank/DDBJ databases">
        <title>A de novo genome assembly of a pear dwarfing rootstock.</title>
        <authorList>
            <person name="Wang F."/>
            <person name="Wang J."/>
            <person name="Li S."/>
            <person name="Zhang Y."/>
            <person name="Fang M."/>
            <person name="Ma L."/>
            <person name="Zhao Y."/>
            <person name="Jiang S."/>
        </authorList>
    </citation>
    <scope>NUCLEOTIDE SEQUENCE [LARGE SCALE GENOMIC DNA]</scope>
</reference>
<organism evidence="7 8">
    <name type="scientific">Pyrus ussuriensis x Pyrus communis</name>
    <dbReference type="NCBI Taxonomy" id="2448454"/>
    <lineage>
        <taxon>Eukaryota</taxon>
        <taxon>Viridiplantae</taxon>
        <taxon>Streptophyta</taxon>
        <taxon>Embryophyta</taxon>
        <taxon>Tracheophyta</taxon>
        <taxon>Spermatophyta</taxon>
        <taxon>Magnoliopsida</taxon>
        <taxon>eudicotyledons</taxon>
        <taxon>Gunneridae</taxon>
        <taxon>Pentapetalae</taxon>
        <taxon>rosids</taxon>
        <taxon>fabids</taxon>
        <taxon>Rosales</taxon>
        <taxon>Rosaceae</taxon>
        <taxon>Amygdaloideae</taxon>
        <taxon>Maleae</taxon>
        <taxon>Pyrus</taxon>
    </lineage>
</organism>
<dbReference type="PANTHER" id="PTHR47955">
    <property type="entry name" value="CYTOCHROME P450 FAMILY 71 PROTEIN"/>
    <property type="match status" value="1"/>
</dbReference>
<dbReference type="Proteomes" id="UP000327157">
    <property type="component" value="Chromosome 14"/>
</dbReference>
<reference evidence="7 8" key="1">
    <citation type="submission" date="2019-09" db="EMBL/GenBank/DDBJ databases">
        <authorList>
            <person name="Ou C."/>
        </authorList>
    </citation>
    <scope>NUCLEOTIDE SEQUENCE [LARGE SCALE GENOMIC DNA]</scope>
    <source>
        <strain evidence="7">S2</strain>
        <tissue evidence="7">Leaf</tissue>
    </source>
</reference>
<dbReference type="OrthoDB" id="1183148at2759"/>
<evidence type="ECO:0000256" key="3">
    <source>
        <dbReference type="ARBA" id="ARBA00022723"/>
    </source>
</evidence>
<evidence type="ECO:0000256" key="6">
    <source>
        <dbReference type="SAM" id="Phobius"/>
    </source>
</evidence>
<keyword evidence="2" id="KW-0349">Heme</keyword>
<dbReference type="GO" id="GO:0020037">
    <property type="term" value="F:heme binding"/>
    <property type="evidence" value="ECO:0007669"/>
    <property type="project" value="InterPro"/>
</dbReference>
<comment type="similarity">
    <text evidence="1">Belongs to the cytochrome P450 family.</text>
</comment>
<evidence type="ECO:0000256" key="1">
    <source>
        <dbReference type="ARBA" id="ARBA00010617"/>
    </source>
</evidence>
<dbReference type="PANTHER" id="PTHR47955:SF8">
    <property type="entry name" value="CYTOCHROME P450 71D11-LIKE"/>
    <property type="match status" value="1"/>
</dbReference>
<accession>A0A5N5FZM1</accession>
<keyword evidence="5" id="KW-0408">Iron</keyword>
<evidence type="ECO:0000256" key="5">
    <source>
        <dbReference type="ARBA" id="ARBA00023004"/>
    </source>
</evidence>
<evidence type="ECO:0000313" key="7">
    <source>
        <dbReference type="EMBL" id="KAB2608546.1"/>
    </source>
</evidence>
<proteinExistence type="inferred from homology"/>
<gene>
    <name evidence="7" type="ORF">D8674_011714</name>
</gene>
<name>A0A5N5FZM1_9ROSA</name>
<feature type="transmembrane region" description="Helical" evidence="6">
    <location>
        <begin position="6"/>
        <end position="28"/>
    </location>
</feature>
<keyword evidence="6" id="KW-0472">Membrane</keyword>
<dbReference type="Pfam" id="PF00067">
    <property type="entry name" value="p450"/>
    <property type="match status" value="1"/>
</dbReference>
<comment type="caution">
    <text evidence="7">The sequence shown here is derived from an EMBL/GenBank/DDBJ whole genome shotgun (WGS) entry which is preliminary data.</text>
</comment>
<dbReference type="Gene3D" id="1.10.630.10">
    <property type="entry name" value="Cytochrome P450"/>
    <property type="match status" value="1"/>
</dbReference>